<sequence>MKIEISTLSEHFKIQPNEAKNIFDCIQSDMTDDPYSDEATYYFLLNFHVKELLVEKTEFDFVLDICNLGTTSYKYIFDQFLNIFPEVLTSLNNGTDFTLDLIEQGWDNYYHFTVKDYLYSIKAVSIFGSDVGEIEFVKVDEVKRIFNTIKNTFLDVMKYHFNDDFYQIYLDVNSYDID</sequence>
<dbReference type="AlphaFoldDB" id="A0A371YSS8"/>
<organism evidence="2 3">
    <name type="scientific">Acinetobacter sichuanensis</name>
    <dbReference type="NCBI Taxonomy" id="2136183"/>
    <lineage>
        <taxon>Bacteria</taxon>
        <taxon>Pseudomonadati</taxon>
        <taxon>Pseudomonadota</taxon>
        <taxon>Gammaproteobacteria</taxon>
        <taxon>Moraxellales</taxon>
        <taxon>Moraxellaceae</taxon>
        <taxon>Acinetobacter</taxon>
    </lineage>
</organism>
<reference evidence="1" key="4">
    <citation type="submission" date="2024-09" db="EMBL/GenBank/DDBJ databases">
        <authorList>
            <person name="Sun Q."/>
            <person name="Mori K."/>
        </authorList>
    </citation>
    <scope>NUCLEOTIDE SEQUENCE</scope>
    <source>
        <strain evidence="1">KCTC 62575</strain>
    </source>
</reference>
<reference evidence="2 3" key="2">
    <citation type="submission" date="2018-08" db="EMBL/GenBank/DDBJ databases">
        <title>The draft genome of Acinetobacter sichuanensis strain WCHAc060041.</title>
        <authorList>
            <person name="Qin J."/>
            <person name="Feng Y."/>
            <person name="Zong Z."/>
        </authorList>
    </citation>
    <scope>NUCLEOTIDE SEQUENCE [LARGE SCALE GENOMIC DNA]</scope>
    <source>
        <strain evidence="2 3">WCHAc060041</strain>
    </source>
</reference>
<keyword evidence="4" id="KW-1185">Reference proteome</keyword>
<evidence type="ECO:0000313" key="2">
    <source>
        <dbReference type="EMBL" id="RFC84520.1"/>
    </source>
</evidence>
<evidence type="ECO:0000313" key="1">
    <source>
        <dbReference type="EMBL" id="MFC2997880.1"/>
    </source>
</evidence>
<dbReference type="EMBL" id="JBHRSF010000160">
    <property type="protein sequence ID" value="MFC2997880.1"/>
    <property type="molecule type" value="Genomic_DNA"/>
</dbReference>
<evidence type="ECO:0000313" key="4">
    <source>
        <dbReference type="Proteomes" id="UP001595455"/>
    </source>
</evidence>
<reference evidence="4" key="3">
    <citation type="journal article" date="2019" name="Int. J. Syst. Evol. Microbiol.">
        <title>The Global Catalogue of Microorganisms (GCM) 10K type strain sequencing project: providing services to taxonomists for standard genome sequencing and annotation.</title>
        <authorList>
            <consortium name="The Broad Institute Genomics Platform"/>
            <consortium name="The Broad Institute Genome Sequencing Center for Infectious Disease"/>
            <person name="Wu L."/>
            <person name="Ma J."/>
        </authorList>
    </citation>
    <scope>NUCLEOTIDE SEQUENCE [LARGE SCALE GENOMIC DNA]</scope>
    <source>
        <strain evidence="4">KCTC 62575</strain>
    </source>
</reference>
<evidence type="ECO:0000313" key="3">
    <source>
        <dbReference type="Proteomes" id="UP000240957"/>
    </source>
</evidence>
<dbReference type="RefSeq" id="WP_107007395.1">
    <property type="nucleotide sequence ID" value="NZ_JBHRSF010000160.1"/>
</dbReference>
<name>A0A371YSS8_9GAMM</name>
<dbReference type="Proteomes" id="UP001595455">
    <property type="component" value="Unassembled WGS sequence"/>
</dbReference>
<dbReference type="OrthoDB" id="9831544at2"/>
<comment type="caution">
    <text evidence="2">The sequence shown here is derived from an EMBL/GenBank/DDBJ whole genome shotgun (WGS) entry which is preliminary data.</text>
</comment>
<gene>
    <name evidence="1" type="ORF">ACFODO_22035</name>
    <name evidence="2" type="ORF">C9E89_006220</name>
</gene>
<dbReference type="Proteomes" id="UP000240957">
    <property type="component" value="Unassembled WGS sequence"/>
</dbReference>
<reference evidence="1" key="1">
    <citation type="journal article" date="2014" name="Int. J. Syst. Evol. Microbiol.">
        <title>Complete genome of a new Firmicutes species belonging to the dominant human colonic microbiota ('Ruminococcus bicirculans') reveals two chromosomes and a selective capacity to utilize plant glucans.</title>
        <authorList>
            <consortium name="NISC Comparative Sequencing Program"/>
            <person name="Wegmann U."/>
            <person name="Louis P."/>
            <person name="Goesmann A."/>
            <person name="Henrissat B."/>
            <person name="Duncan S.H."/>
            <person name="Flint H.J."/>
        </authorList>
    </citation>
    <scope>NUCLEOTIDE SEQUENCE</scope>
    <source>
        <strain evidence="1">KCTC 62575</strain>
    </source>
</reference>
<proteinExistence type="predicted"/>
<dbReference type="EMBL" id="PYIX02000006">
    <property type="protein sequence ID" value="RFC84520.1"/>
    <property type="molecule type" value="Genomic_DNA"/>
</dbReference>
<accession>A0A371YSS8</accession>
<protein>
    <submittedName>
        <fullName evidence="2">Uncharacterized protein</fullName>
    </submittedName>
</protein>